<comment type="caution">
    <text evidence="4">The sequence shown here is derived from an EMBL/GenBank/DDBJ whole genome shotgun (WGS) entry which is preliminary data.</text>
</comment>
<dbReference type="Gene3D" id="3.40.50.720">
    <property type="entry name" value="NAD(P)-binding Rossmann-like Domain"/>
    <property type="match status" value="1"/>
</dbReference>
<dbReference type="GO" id="GO:0089702">
    <property type="term" value="F:undecaprenyl-phosphate glucose phosphotransferase activity"/>
    <property type="evidence" value="ECO:0007669"/>
    <property type="project" value="TreeGrafter"/>
</dbReference>
<dbReference type="PANTHER" id="PTHR30576:SF21">
    <property type="entry name" value="UDP-GLUCOSE:UNDECAPRENYL-PHOSPHATE GLUCOSE-1-PHOSPHATE TRANSFERASE"/>
    <property type="match status" value="1"/>
</dbReference>
<keyword evidence="5" id="KW-1185">Reference proteome</keyword>
<feature type="transmembrane region" description="Helical" evidence="2">
    <location>
        <begin position="78"/>
        <end position="98"/>
    </location>
</feature>
<feature type="transmembrane region" description="Helical" evidence="2">
    <location>
        <begin position="104"/>
        <end position="124"/>
    </location>
</feature>
<evidence type="ECO:0000313" key="4">
    <source>
        <dbReference type="EMBL" id="GAL18221.1"/>
    </source>
</evidence>
<comment type="similarity">
    <text evidence="1">Belongs to the bacterial sugar transferase family.</text>
</comment>
<proteinExistence type="inferred from homology"/>
<dbReference type="EMBL" id="BBMR01000002">
    <property type="protein sequence ID" value="GAL18221.1"/>
    <property type="molecule type" value="Genomic_DNA"/>
</dbReference>
<reference evidence="4 5" key="1">
    <citation type="submission" date="2014-09" db="EMBL/GenBank/DDBJ databases">
        <title>Vibrio maritimus JCM 19235. (C45) whole genome shotgun sequence.</title>
        <authorList>
            <person name="Sawabe T."/>
            <person name="Meirelles P."/>
            <person name="Nakanishi M."/>
            <person name="Sayaka M."/>
            <person name="Hattori M."/>
            <person name="Ohkuma M."/>
        </authorList>
    </citation>
    <scope>NUCLEOTIDE SEQUENCE [LARGE SCALE GENOMIC DNA]</scope>
    <source>
        <strain evidence="5">JCM19235</strain>
    </source>
</reference>
<protein>
    <submittedName>
        <fullName evidence="4">Capsular polysaccharide synthesis enzyme CpsA sugar transferase</fullName>
    </submittedName>
</protein>
<keyword evidence="2" id="KW-1133">Transmembrane helix</keyword>
<dbReference type="Pfam" id="PF13727">
    <property type="entry name" value="CoA_binding_3"/>
    <property type="match status" value="1"/>
</dbReference>
<dbReference type="PANTHER" id="PTHR30576">
    <property type="entry name" value="COLANIC BIOSYNTHESIS UDP-GLUCOSE LIPID CARRIER TRANSFERASE"/>
    <property type="match status" value="1"/>
</dbReference>
<dbReference type="Proteomes" id="UP000029228">
    <property type="component" value="Unassembled WGS sequence"/>
</dbReference>
<accession>A0A090RSF5</accession>
<feature type="transmembrane region" description="Helical" evidence="2">
    <location>
        <begin position="20"/>
        <end position="39"/>
    </location>
</feature>
<dbReference type="InterPro" id="IPR003362">
    <property type="entry name" value="Bact_transf"/>
</dbReference>
<dbReference type="STRING" id="990268.JCM19235_6774"/>
<organism evidence="4 5">
    <name type="scientific">Vibrio maritimus</name>
    <dbReference type="NCBI Taxonomy" id="990268"/>
    <lineage>
        <taxon>Bacteria</taxon>
        <taxon>Pseudomonadati</taxon>
        <taxon>Pseudomonadota</taxon>
        <taxon>Gammaproteobacteria</taxon>
        <taxon>Vibrionales</taxon>
        <taxon>Vibrionaceae</taxon>
        <taxon>Vibrio</taxon>
    </lineage>
</organism>
<name>A0A090RSF5_9VIBR</name>
<evidence type="ECO:0000313" key="5">
    <source>
        <dbReference type="Proteomes" id="UP000029228"/>
    </source>
</evidence>
<evidence type="ECO:0000259" key="3">
    <source>
        <dbReference type="Pfam" id="PF02397"/>
    </source>
</evidence>
<dbReference type="Pfam" id="PF02397">
    <property type="entry name" value="Bac_transf"/>
    <property type="match status" value="1"/>
</dbReference>
<keyword evidence="2" id="KW-0812">Transmembrane</keyword>
<keyword evidence="4" id="KW-0808">Transferase</keyword>
<feature type="domain" description="Bacterial sugar transferase" evidence="3">
    <location>
        <begin position="279"/>
        <end position="321"/>
    </location>
</feature>
<evidence type="ECO:0000256" key="2">
    <source>
        <dbReference type="SAM" id="Phobius"/>
    </source>
</evidence>
<keyword evidence="2" id="KW-0472">Membrane</keyword>
<dbReference type="GO" id="GO:0009242">
    <property type="term" value="P:colanic acid biosynthetic process"/>
    <property type="evidence" value="ECO:0007669"/>
    <property type="project" value="TreeGrafter"/>
</dbReference>
<dbReference type="AlphaFoldDB" id="A0A090RSF5"/>
<feature type="transmembrane region" description="Helical" evidence="2">
    <location>
        <begin position="45"/>
        <end position="66"/>
    </location>
</feature>
<sequence length="321" mass="36128">MLYIDRIKNHDDDSTSVYRILDITVILSILFVASYFYLGNVTIEYLYAAVSAVVLFTVTTEILGVYRAIHRTPLNEKMVLIFVSWFICVSLLLSAAFALKSTEFYSRVVISWWFSTVPVVLVVARWSFKKLSSFTISDSGYKQKTVIIGATPTGLKLAEEIIKHKHLDLDLVGLYDDRTLERLELSDDELPTEYKGTIEEACKLAKSSSIKNVYIALPLEATQRTKQIVNSFADSTARVFIVPNFHVYDLMQARWGYLGTLPTLSVHDSPFYGFSQFVKRAEDIVLATIILLLISPVLLAVAVGVKVTSPGPVLFKQKRYG</sequence>
<feature type="transmembrane region" description="Helical" evidence="2">
    <location>
        <begin position="284"/>
        <end position="305"/>
    </location>
</feature>
<gene>
    <name evidence="4" type="ORF">JCM19235_6774</name>
</gene>
<evidence type="ECO:0000256" key="1">
    <source>
        <dbReference type="ARBA" id="ARBA00006464"/>
    </source>
</evidence>